<keyword evidence="3" id="KW-1185">Reference proteome</keyword>
<keyword evidence="2" id="KW-0548">Nucleotidyltransferase</keyword>
<dbReference type="PROSITE" id="PS50878">
    <property type="entry name" value="RT_POL"/>
    <property type="match status" value="1"/>
</dbReference>
<sequence>MNIIEKGWQYKSTSDSPQGGIISPLLTNIFLDYLDKKLGKLVKAGKPQFKMNPKYIRATRLKLYKTRDKINHGLNLNLNLCVEYIRYADDFIIRAKGERDKAEGIKKLVRQWLTEDLGLKISKDKSKIVPATKGCQFLSYLVKINPTRNAIIKKKD</sequence>
<proteinExistence type="predicted"/>
<name>A0ABT9D0B8_9MOLU</name>
<dbReference type="InterPro" id="IPR043502">
    <property type="entry name" value="DNA/RNA_pol_sf"/>
</dbReference>
<evidence type="ECO:0000259" key="1">
    <source>
        <dbReference type="PROSITE" id="PS50878"/>
    </source>
</evidence>
<dbReference type="Pfam" id="PF00078">
    <property type="entry name" value="RVT_1"/>
    <property type="match status" value="1"/>
</dbReference>
<dbReference type="Proteomes" id="UP001170666">
    <property type="component" value="Unassembled WGS sequence"/>
</dbReference>
<reference evidence="2 3" key="1">
    <citation type="journal article" date="2023" name="Int. J. Syst. Evol. Microbiol.">
        <title>The observation of taxonomic boundaries for the 16SrII and 16SrXXV phytoplasmas using genome-based delimitation.</title>
        <authorList>
            <person name="Rodrigues Jardim B."/>
            <person name="Tran-Nguyen L.T.T."/>
            <person name="Gambley C."/>
            <person name="Al-Sadi A.M."/>
            <person name="Al-Subhi A.M."/>
            <person name="Foissac X."/>
            <person name="Salar P."/>
            <person name="Cai H."/>
            <person name="Yang J.Y."/>
            <person name="Davis R."/>
            <person name="Jones L."/>
            <person name="Rodoni B."/>
            <person name="Constable F.E."/>
        </authorList>
    </citation>
    <scope>NUCLEOTIDE SEQUENCE [LARGE SCALE GENOMIC DNA]</scope>
    <source>
        <strain evidence="2">BAWM-BFA-CoWB</strain>
    </source>
</reference>
<keyword evidence="2" id="KW-0808">Transferase</keyword>
<dbReference type="EMBL" id="JAOSIT010000002">
    <property type="protein sequence ID" value="MDO8057135.1"/>
    <property type="molecule type" value="Genomic_DNA"/>
</dbReference>
<evidence type="ECO:0000313" key="2">
    <source>
        <dbReference type="EMBL" id="MDO8057135.1"/>
    </source>
</evidence>
<evidence type="ECO:0000313" key="3">
    <source>
        <dbReference type="Proteomes" id="UP001170666"/>
    </source>
</evidence>
<protein>
    <submittedName>
        <fullName evidence="2">Reverse transcriptase domain-containing protein</fullName>
    </submittedName>
</protein>
<dbReference type="PANTHER" id="PTHR34047">
    <property type="entry name" value="NUCLEAR INTRON MATURASE 1, MITOCHONDRIAL-RELATED"/>
    <property type="match status" value="1"/>
</dbReference>
<dbReference type="InterPro" id="IPR000477">
    <property type="entry name" value="RT_dom"/>
</dbReference>
<comment type="caution">
    <text evidence="2">The sequence shown here is derived from an EMBL/GenBank/DDBJ whole genome shotgun (WGS) entry which is preliminary data.</text>
</comment>
<dbReference type="RefSeq" id="WP_304512771.1">
    <property type="nucleotide sequence ID" value="NZ_JAOSIT010000002.1"/>
</dbReference>
<gene>
    <name evidence="2" type="ORF">OC698_00220</name>
</gene>
<keyword evidence="2" id="KW-0695">RNA-directed DNA polymerase</keyword>
<dbReference type="InterPro" id="IPR051083">
    <property type="entry name" value="GrpII_Intron_Splice-Mob/Def"/>
</dbReference>
<dbReference type="SUPFAM" id="SSF56672">
    <property type="entry name" value="DNA/RNA polymerases"/>
    <property type="match status" value="1"/>
</dbReference>
<feature type="domain" description="Reverse transcriptase" evidence="1">
    <location>
        <begin position="1"/>
        <end position="142"/>
    </location>
</feature>
<dbReference type="GO" id="GO:0003964">
    <property type="term" value="F:RNA-directed DNA polymerase activity"/>
    <property type="evidence" value="ECO:0007669"/>
    <property type="project" value="UniProtKB-KW"/>
</dbReference>
<dbReference type="PANTHER" id="PTHR34047:SF8">
    <property type="entry name" value="PROTEIN YKFC"/>
    <property type="match status" value="1"/>
</dbReference>
<accession>A0ABT9D0B8</accession>
<organism evidence="2 3">
    <name type="scientific">Candidatus Phytoplasma gossypii</name>
    <dbReference type="NCBI Taxonomy" id="2982629"/>
    <lineage>
        <taxon>Bacteria</taxon>
        <taxon>Bacillati</taxon>
        <taxon>Mycoplasmatota</taxon>
        <taxon>Mollicutes</taxon>
        <taxon>Acholeplasmatales</taxon>
        <taxon>Acholeplasmataceae</taxon>
        <taxon>Candidatus Phytoplasma</taxon>
        <taxon>16SrII (Peanut WB group)</taxon>
    </lineage>
</organism>